<feature type="transmembrane region" description="Helical" evidence="12">
    <location>
        <begin position="128"/>
        <end position="145"/>
    </location>
</feature>
<dbReference type="InterPro" id="IPR000361">
    <property type="entry name" value="ATAP_core_dom"/>
</dbReference>
<gene>
    <name evidence="16" type="ORF">BN9_071240</name>
</gene>
<evidence type="ECO:0000256" key="4">
    <source>
        <dbReference type="ARBA" id="ARBA00012217"/>
    </source>
</evidence>
<dbReference type="SUPFAM" id="SSF56104">
    <property type="entry name" value="SAICAR synthase-like"/>
    <property type="match status" value="1"/>
</dbReference>
<dbReference type="CDD" id="cd20251">
    <property type="entry name" value="Complex1_LYR_SF"/>
    <property type="match status" value="1"/>
</dbReference>
<dbReference type="SUPFAM" id="SSF89360">
    <property type="entry name" value="HesB-like domain"/>
    <property type="match status" value="1"/>
</dbReference>
<sequence length="590" mass="66712">MICTKNRGPYPAQSVKHLSARTQPRRGYRIFILMSVSSVMTRTSIQLYRDCLRLAKHIGGSSKKGLAIKELVRREFDKGKRETDPEKIEMLKGNAVRGLSNYLVMANASKDKGMKNAMKSDAPQEADGFAAVFMVNIVIVAYIVSACATPRTSNQPFRLMEQLTQHITPHVNLEDCITSTSLESLQSQLPPFTRHSGKVRDIYRFSDCILLIATDRQSAFDRVLASIPYKGRVLTLTSLYWFDQTKHIIPNHVLASPHPSVIVGKICRVFPVEFVVRGYITGSTSTSMWTHYANGCREYCGHLLEDGYVQHQRLHHNLVTPTTKDDSHDELISAREIIASKRMKQSEWDYCCKKALELFAYGQQRAQERGLILVDTKYEFGIDDTGTILVVDEMHTPDSSRFWLQKSYEECMRLGIAPESIDKEFLRVWFTQRCDPYSAETLPEAPSELVTELSSRYILLFELITGQKFDFPKGLRQSVSCEKELLERTEAAADRIRDLMAKKPEAVGIRLGVRTRGCNGLSYTMNYADRKAPMEEEVKDKGVCVFVEPKALFHVVGTTMDFHTSPLGSEFVFENPNAKGSCGCGESFNV</sequence>
<dbReference type="GO" id="GO:0051539">
    <property type="term" value="F:4 iron, 4 sulfur cluster binding"/>
    <property type="evidence" value="ECO:0007669"/>
    <property type="project" value="UniProtKB-KW"/>
</dbReference>
<evidence type="ECO:0000256" key="2">
    <source>
        <dbReference type="ARBA" id="ARBA00005151"/>
    </source>
</evidence>
<evidence type="ECO:0000256" key="6">
    <source>
        <dbReference type="ARBA" id="ARBA00022598"/>
    </source>
</evidence>
<evidence type="ECO:0000313" key="17">
    <source>
        <dbReference type="Proteomes" id="UP000053237"/>
    </source>
</evidence>
<dbReference type="UniPathway" id="UPA00074">
    <property type="reaction ID" value="UER00131"/>
</dbReference>
<dbReference type="InterPro" id="IPR016092">
    <property type="entry name" value="ATAP"/>
</dbReference>
<dbReference type="Pfam" id="PF05347">
    <property type="entry name" value="Complex1_LYR"/>
    <property type="match status" value="1"/>
</dbReference>
<keyword evidence="12" id="KW-0812">Transmembrane</keyword>
<keyword evidence="6" id="KW-0436">Ligase</keyword>
<dbReference type="InParanoid" id="A0A024GHE4"/>
<feature type="domain" description="Complex 1 LYR protein" evidence="15">
    <location>
        <begin position="45"/>
        <end position="91"/>
    </location>
</feature>
<keyword evidence="5" id="KW-0411">Iron-sulfur</keyword>
<dbReference type="GO" id="GO:0004639">
    <property type="term" value="F:phosphoribosylaminoimidazolesuccinocarboxamide synthase activity"/>
    <property type="evidence" value="ECO:0007669"/>
    <property type="project" value="UniProtKB-EC"/>
</dbReference>
<dbReference type="GO" id="GO:0016226">
    <property type="term" value="P:iron-sulfur cluster assembly"/>
    <property type="evidence" value="ECO:0007669"/>
    <property type="project" value="InterPro"/>
</dbReference>
<dbReference type="CDD" id="cd01414">
    <property type="entry name" value="SAICAR_synt_Sc"/>
    <property type="match status" value="1"/>
</dbReference>
<dbReference type="PROSITE" id="PS01152">
    <property type="entry name" value="HESB"/>
    <property type="match status" value="1"/>
</dbReference>
<evidence type="ECO:0000256" key="10">
    <source>
        <dbReference type="ARBA" id="ARBA00030409"/>
    </source>
</evidence>
<keyword evidence="9" id="KW-0067">ATP-binding</keyword>
<comment type="similarity">
    <text evidence="3">Belongs to the HesB/IscA family.</text>
</comment>
<dbReference type="PANTHER" id="PTHR43700">
    <property type="entry name" value="PHOSPHORIBOSYLAMINOIMIDAZOLE-SUCCINOCARBOXAMIDE SYNTHASE"/>
    <property type="match status" value="1"/>
</dbReference>
<dbReference type="GO" id="GO:0005737">
    <property type="term" value="C:cytoplasm"/>
    <property type="evidence" value="ECO:0007669"/>
    <property type="project" value="TreeGrafter"/>
</dbReference>
<dbReference type="Pfam" id="PF01521">
    <property type="entry name" value="Fe-S_biosyn"/>
    <property type="match status" value="1"/>
</dbReference>
<comment type="caution">
    <text evidence="16">The sequence shown here is derived from an EMBL/GenBank/DDBJ whole genome shotgun (WGS) entry which is preliminary data.</text>
</comment>
<dbReference type="InterPro" id="IPR018236">
    <property type="entry name" value="SAICAR_synthetase_CS"/>
</dbReference>
<dbReference type="InterPro" id="IPR017870">
    <property type="entry name" value="FeS_cluster_insertion_CS"/>
</dbReference>
<dbReference type="GO" id="GO:0005524">
    <property type="term" value="F:ATP binding"/>
    <property type="evidence" value="ECO:0007669"/>
    <property type="project" value="UniProtKB-KW"/>
</dbReference>
<evidence type="ECO:0000256" key="11">
    <source>
        <dbReference type="ARBA" id="ARBA00048475"/>
    </source>
</evidence>
<organism evidence="16 17">
    <name type="scientific">Albugo candida</name>
    <dbReference type="NCBI Taxonomy" id="65357"/>
    <lineage>
        <taxon>Eukaryota</taxon>
        <taxon>Sar</taxon>
        <taxon>Stramenopiles</taxon>
        <taxon>Oomycota</taxon>
        <taxon>Peronosporomycetes</taxon>
        <taxon>Albuginales</taxon>
        <taxon>Albuginaceae</taxon>
        <taxon>Albugo</taxon>
    </lineage>
</organism>
<evidence type="ECO:0000256" key="1">
    <source>
        <dbReference type="ARBA" id="ARBA00004672"/>
    </source>
</evidence>
<dbReference type="EC" id="6.3.2.6" evidence="4"/>
<dbReference type="Pfam" id="PF01259">
    <property type="entry name" value="SAICAR_synt"/>
    <property type="match status" value="1"/>
</dbReference>
<protein>
    <recommendedName>
        <fullName evidence="4">phosphoribosylaminoimidazolesuccinocarboxamide synthase</fullName>
        <ecNumber evidence="4">6.3.2.6</ecNumber>
    </recommendedName>
    <alternativeName>
        <fullName evidence="10">SAICAR synthetase</fullName>
    </alternativeName>
</protein>
<evidence type="ECO:0000259" key="15">
    <source>
        <dbReference type="Pfam" id="PF05347"/>
    </source>
</evidence>
<keyword evidence="12" id="KW-0472">Membrane</keyword>
<evidence type="ECO:0000256" key="12">
    <source>
        <dbReference type="SAM" id="Phobius"/>
    </source>
</evidence>
<evidence type="ECO:0000256" key="7">
    <source>
        <dbReference type="ARBA" id="ARBA00022741"/>
    </source>
</evidence>
<keyword evidence="17" id="KW-1185">Reference proteome</keyword>
<dbReference type="OrthoDB" id="9991235at2759"/>
<evidence type="ECO:0000256" key="5">
    <source>
        <dbReference type="ARBA" id="ARBA00022485"/>
    </source>
</evidence>
<evidence type="ECO:0000256" key="3">
    <source>
        <dbReference type="ARBA" id="ARBA00006718"/>
    </source>
</evidence>
<evidence type="ECO:0000256" key="9">
    <source>
        <dbReference type="ARBA" id="ARBA00022840"/>
    </source>
</evidence>
<dbReference type="NCBIfam" id="TIGR00049">
    <property type="entry name" value="iron-sulfur cluster assembly accessory protein"/>
    <property type="match status" value="1"/>
</dbReference>
<comment type="catalytic activity">
    <reaction evidence="11">
        <text>5-amino-1-(5-phospho-D-ribosyl)imidazole-4-carboxylate + L-aspartate + ATP = (2S)-2-[5-amino-1-(5-phospho-beta-D-ribosyl)imidazole-4-carboxamido]succinate + ADP + phosphate + 2 H(+)</text>
        <dbReference type="Rhea" id="RHEA:22628"/>
        <dbReference type="ChEBI" id="CHEBI:15378"/>
        <dbReference type="ChEBI" id="CHEBI:29991"/>
        <dbReference type="ChEBI" id="CHEBI:30616"/>
        <dbReference type="ChEBI" id="CHEBI:43474"/>
        <dbReference type="ChEBI" id="CHEBI:58443"/>
        <dbReference type="ChEBI" id="CHEBI:77657"/>
        <dbReference type="ChEBI" id="CHEBI:456216"/>
        <dbReference type="EC" id="6.3.2.6"/>
    </reaction>
</comment>
<name>A0A024GHE4_9STRA</name>
<feature type="domain" description="SAICAR synthetase/ADE2 N-terminal" evidence="13">
    <location>
        <begin position="195"/>
        <end position="439"/>
    </location>
</feature>
<keyword evidence="8" id="KW-0658">Purine biosynthesis</keyword>
<dbReference type="InterPro" id="IPR008011">
    <property type="entry name" value="Complex1_LYR_dom"/>
</dbReference>
<dbReference type="Gene3D" id="3.30.470.20">
    <property type="entry name" value="ATP-grasp fold, B domain"/>
    <property type="match status" value="1"/>
</dbReference>
<dbReference type="PROSITE" id="PS01058">
    <property type="entry name" value="SAICAR_SYNTHETASE_2"/>
    <property type="match status" value="1"/>
</dbReference>
<keyword evidence="5" id="KW-0408">Iron</keyword>
<dbReference type="FunFam" id="3.30.200.20:FF:000199">
    <property type="entry name" value="Phosphoribosylaminoimidazole-succinocarboxamide synthase"/>
    <property type="match status" value="1"/>
</dbReference>
<dbReference type="PROSITE" id="PS01057">
    <property type="entry name" value="SAICAR_SYNTHETASE_1"/>
    <property type="match status" value="1"/>
</dbReference>
<keyword evidence="12" id="KW-1133">Transmembrane helix</keyword>
<dbReference type="Gene3D" id="3.30.200.20">
    <property type="entry name" value="Phosphorylase Kinase, domain 1"/>
    <property type="match status" value="1"/>
</dbReference>
<dbReference type="HAMAP" id="MF_00137">
    <property type="entry name" value="SAICAR_synth"/>
    <property type="match status" value="1"/>
</dbReference>
<dbReference type="PANTHER" id="PTHR43700:SF1">
    <property type="entry name" value="PHOSPHORIBOSYLAMINOIMIDAZOLE-SUCCINOCARBOXAMIDE SYNTHASE"/>
    <property type="match status" value="1"/>
</dbReference>
<dbReference type="GO" id="GO:0006189">
    <property type="term" value="P:'de novo' IMP biosynthetic process"/>
    <property type="evidence" value="ECO:0007669"/>
    <property type="project" value="UniProtKB-UniPathway"/>
</dbReference>
<proteinExistence type="inferred from homology"/>
<dbReference type="AlphaFoldDB" id="A0A024GHE4"/>
<keyword evidence="5" id="KW-0479">Metal-binding</keyword>
<evidence type="ECO:0000313" key="16">
    <source>
        <dbReference type="EMBL" id="CCI46195.1"/>
    </source>
</evidence>
<reference evidence="16 17" key="1">
    <citation type="submission" date="2012-05" db="EMBL/GenBank/DDBJ databases">
        <title>Recombination and specialization in a pathogen metapopulation.</title>
        <authorList>
            <person name="Gardiner A."/>
            <person name="Kemen E."/>
            <person name="Schultz-Larsen T."/>
            <person name="MacLean D."/>
            <person name="Van Oosterhout C."/>
            <person name="Jones J.D.G."/>
        </authorList>
    </citation>
    <scope>NUCLEOTIDE SEQUENCE [LARGE SCALE GENOMIC DNA]</scope>
    <source>
        <strain evidence="16 17">Ac Nc2</strain>
    </source>
</reference>
<evidence type="ECO:0000259" key="14">
    <source>
        <dbReference type="Pfam" id="PF01521"/>
    </source>
</evidence>
<comment type="pathway">
    <text evidence="2">Cofactor biosynthesis; iron-sulfur cluster biosynthesis.</text>
</comment>
<dbReference type="Proteomes" id="UP000053237">
    <property type="component" value="Unassembled WGS sequence"/>
</dbReference>
<feature type="domain" description="Core" evidence="14">
    <location>
        <begin position="489"/>
        <end position="586"/>
    </location>
</feature>
<accession>A0A024GHE4</accession>
<dbReference type="InterPro" id="IPR028923">
    <property type="entry name" value="SAICAR_synt/ADE2_N"/>
</dbReference>
<dbReference type="FunFam" id="2.60.300.12:FF:000001">
    <property type="entry name" value="Iron-binding protein IscA"/>
    <property type="match status" value="1"/>
</dbReference>
<evidence type="ECO:0000259" key="13">
    <source>
        <dbReference type="Pfam" id="PF01259"/>
    </source>
</evidence>
<dbReference type="InterPro" id="IPR035903">
    <property type="entry name" value="HesB-like_dom_sf"/>
</dbReference>
<keyword evidence="7" id="KW-0547">Nucleotide-binding</keyword>
<comment type="pathway">
    <text evidence="1">Purine metabolism; IMP biosynthesis via de novo pathway; 5-amino-1-(5-phospho-D-ribosyl)imidazole-4-carboxamide from 5-amino-1-(5-phospho-D-ribosyl)imidazole-4-carboxylate: step 1/2.</text>
</comment>
<keyword evidence="5" id="KW-0004">4Fe-4S</keyword>
<dbReference type="STRING" id="65357.A0A024GHE4"/>
<dbReference type="EMBL" id="CAIX01000119">
    <property type="protein sequence ID" value="CCI46195.1"/>
    <property type="molecule type" value="Genomic_DNA"/>
</dbReference>
<evidence type="ECO:0000256" key="8">
    <source>
        <dbReference type="ARBA" id="ARBA00022755"/>
    </source>
</evidence>
<dbReference type="Gene3D" id="2.60.300.12">
    <property type="entry name" value="HesB-like domain"/>
    <property type="match status" value="1"/>
</dbReference>